<dbReference type="AlphaFoldDB" id="A0A2G9SJ46"/>
<dbReference type="Proteomes" id="UP000228934">
    <property type="component" value="Unassembled WGS sequence"/>
</dbReference>
<dbReference type="OrthoDB" id="10045365at2759"/>
<sequence length="60" mass="6579">METPEEDIYLSVTIGLFSAVSGGQPLKVFLFLNLNLYTILLVKCGALSSHVLPTDVYFLS</sequence>
<keyword evidence="2" id="KW-1185">Reference proteome</keyword>
<evidence type="ECO:0000313" key="2">
    <source>
        <dbReference type="Proteomes" id="UP000228934"/>
    </source>
</evidence>
<name>A0A2G9SJ46_AQUCT</name>
<gene>
    <name evidence="1" type="ORF">AB205_0089460</name>
</gene>
<dbReference type="EMBL" id="KV924946">
    <property type="protein sequence ID" value="PIO40082.1"/>
    <property type="molecule type" value="Genomic_DNA"/>
</dbReference>
<organism evidence="1 2">
    <name type="scientific">Aquarana catesbeiana</name>
    <name type="common">American bullfrog</name>
    <name type="synonym">Rana catesbeiana</name>
    <dbReference type="NCBI Taxonomy" id="8400"/>
    <lineage>
        <taxon>Eukaryota</taxon>
        <taxon>Metazoa</taxon>
        <taxon>Chordata</taxon>
        <taxon>Craniata</taxon>
        <taxon>Vertebrata</taxon>
        <taxon>Euteleostomi</taxon>
        <taxon>Amphibia</taxon>
        <taxon>Batrachia</taxon>
        <taxon>Anura</taxon>
        <taxon>Neobatrachia</taxon>
        <taxon>Ranoidea</taxon>
        <taxon>Ranidae</taxon>
        <taxon>Aquarana</taxon>
    </lineage>
</organism>
<proteinExistence type="predicted"/>
<accession>A0A2G9SJ46</accession>
<protein>
    <submittedName>
        <fullName evidence="1">Uncharacterized protein</fullName>
    </submittedName>
</protein>
<evidence type="ECO:0000313" key="1">
    <source>
        <dbReference type="EMBL" id="PIO40082.1"/>
    </source>
</evidence>
<reference evidence="2" key="1">
    <citation type="journal article" date="2017" name="Nat. Commun.">
        <title>The North American bullfrog draft genome provides insight into hormonal regulation of long noncoding RNA.</title>
        <authorList>
            <person name="Hammond S.A."/>
            <person name="Warren R.L."/>
            <person name="Vandervalk B.P."/>
            <person name="Kucuk E."/>
            <person name="Khan H."/>
            <person name="Gibb E.A."/>
            <person name="Pandoh P."/>
            <person name="Kirk H."/>
            <person name="Zhao Y."/>
            <person name="Jones M."/>
            <person name="Mungall A.J."/>
            <person name="Coope R."/>
            <person name="Pleasance S."/>
            <person name="Moore R.A."/>
            <person name="Holt R.A."/>
            <person name="Round J.M."/>
            <person name="Ohora S."/>
            <person name="Walle B.V."/>
            <person name="Veldhoen N."/>
            <person name="Helbing C.C."/>
            <person name="Birol I."/>
        </authorList>
    </citation>
    <scope>NUCLEOTIDE SEQUENCE [LARGE SCALE GENOMIC DNA]</scope>
</reference>